<reference evidence="2 3" key="1">
    <citation type="submission" date="2015-10" db="EMBL/GenBank/DDBJ databases">
        <title>Full genome of DAOMC 229536 Phialocephala scopiformis, a fungal endophyte of spruce producing the potent anti-insectan compound rugulosin.</title>
        <authorList>
            <consortium name="DOE Joint Genome Institute"/>
            <person name="Walker A.K."/>
            <person name="Frasz S.L."/>
            <person name="Seifert K.A."/>
            <person name="Miller J.D."/>
            <person name="Mondo S.J."/>
            <person name="Labutti K."/>
            <person name="Lipzen A."/>
            <person name="Dockter R."/>
            <person name="Kennedy M."/>
            <person name="Grigoriev I.V."/>
            <person name="Spatafora J.W."/>
        </authorList>
    </citation>
    <scope>NUCLEOTIDE SEQUENCE [LARGE SCALE GENOMIC DNA]</scope>
    <source>
        <strain evidence="2 3">CBS 120377</strain>
    </source>
</reference>
<proteinExistence type="predicted"/>
<feature type="transmembrane region" description="Helical" evidence="1">
    <location>
        <begin position="168"/>
        <end position="188"/>
    </location>
</feature>
<sequence>MAFNGNITLPAGATSHGQPDLLCLPTKWTDIVVFFMGNYVAHAATIRLEPSTSIVNTVLAIVLALLIPISGVKRGIKGIMSFAKFGKTDLQVAARAGALCQVIQTDMQARSFREQLLTAFDHGSIFAGKIHSRYRLPDGYGFATVPWNSKFQNDDAPAAQQITLAANYNIVSILVALAQLAFAVATIYRSRGDQITQYGYAAFGLTVTQYAAMSLVNLLGNLVCPQYTSIYLVRSTAMTDAEAEPGANAFFEGVVGTLLEDEIQADEAERRASAALLRPPKSTWARIGNMLNLRKIQTLDLLLLPVSWMPTAVSVAIIYGLSRFEEGSSTFGQRAATMGWLAMGSWAGALGGWRGNLERDMSRRKIYSGYLLELAISLVSSVPSVAGYIVVAGMLEQYGICSHV</sequence>
<keyword evidence="3" id="KW-1185">Reference proteome</keyword>
<organism evidence="2 3">
    <name type="scientific">Mollisia scopiformis</name>
    <name type="common">Conifer needle endophyte fungus</name>
    <name type="synonym">Phialocephala scopiformis</name>
    <dbReference type="NCBI Taxonomy" id="149040"/>
    <lineage>
        <taxon>Eukaryota</taxon>
        <taxon>Fungi</taxon>
        <taxon>Dikarya</taxon>
        <taxon>Ascomycota</taxon>
        <taxon>Pezizomycotina</taxon>
        <taxon>Leotiomycetes</taxon>
        <taxon>Helotiales</taxon>
        <taxon>Mollisiaceae</taxon>
        <taxon>Mollisia</taxon>
    </lineage>
</organism>
<feature type="transmembrane region" description="Helical" evidence="1">
    <location>
        <begin position="374"/>
        <end position="395"/>
    </location>
</feature>
<dbReference type="OrthoDB" id="5406607at2759"/>
<dbReference type="GeneID" id="28828088"/>
<dbReference type="Proteomes" id="UP000070700">
    <property type="component" value="Unassembled WGS sequence"/>
</dbReference>
<feature type="transmembrane region" description="Helical" evidence="1">
    <location>
        <begin position="200"/>
        <end position="224"/>
    </location>
</feature>
<keyword evidence="1" id="KW-0812">Transmembrane</keyword>
<gene>
    <name evidence="2" type="ORF">LY89DRAFT_717624</name>
</gene>
<dbReference type="KEGG" id="psco:LY89DRAFT_717624"/>
<keyword evidence="1" id="KW-1133">Transmembrane helix</keyword>
<accession>A0A194XE14</accession>
<feature type="transmembrane region" description="Helical" evidence="1">
    <location>
        <begin position="301"/>
        <end position="322"/>
    </location>
</feature>
<dbReference type="RefSeq" id="XP_018072347.1">
    <property type="nucleotide sequence ID" value="XM_018218362.1"/>
</dbReference>
<evidence type="ECO:0000313" key="2">
    <source>
        <dbReference type="EMBL" id="KUJ17992.1"/>
    </source>
</evidence>
<feature type="transmembrane region" description="Helical" evidence="1">
    <location>
        <begin position="54"/>
        <end position="72"/>
    </location>
</feature>
<feature type="transmembrane region" description="Helical" evidence="1">
    <location>
        <begin position="334"/>
        <end position="353"/>
    </location>
</feature>
<protein>
    <submittedName>
        <fullName evidence="2">Uncharacterized protein</fullName>
    </submittedName>
</protein>
<name>A0A194XE14_MOLSC</name>
<dbReference type="InParanoid" id="A0A194XE14"/>
<keyword evidence="1" id="KW-0472">Membrane</keyword>
<dbReference type="AlphaFoldDB" id="A0A194XE14"/>
<dbReference type="EMBL" id="KQ947413">
    <property type="protein sequence ID" value="KUJ17992.1"/>
    <property type="molecule type" value="Genomic_DNA"/>
</dbReference>
<evidence type="ECO:0000256" key="1">
    <source>
        <dbReference type="SAM" id="Phobius"/>
    </source>
</evidence>
<evidence type="ECO:0000313" key="3">
    <source>
        <dbReference type="Proteomes" id="UP000070700"/>
    </source>
</evidence>